<evidence type="ECO:0000313" key="2">
    <source>
        <dbReference type="Proteomes" id="UP000035929"/>
    </source>
</evidence>
<proteinExistence type="predicted"/>
<feature type="non-terminal residue" evidence="1">
    <location>
        <position position="517"/>
    </location>
</feature>
<dbReference type="Gene3D" id="1.25.40.10">
    <property type="entry name" value="Tetratricopeptide repeat domain"/>
    <property type="match status" value="1"/>
</dbReference>
<dbReference type="InterPro" id="IPR009003">
    <property type="entry name" value="Peptidase_S1_PA"/>
</dbReference>
<dbReference type="Proteomes" id="UP000035929">
    <property type="component" value="Unassembled WGS sequence"/>
</dbReference>
<dbReference type="RefSeq" id="WP_048464192.1">
    <property type="nucleotide sequence ID" value="NZ_LABX01000092.1"/>
</dbReference>
<gene>
    <name evidence="1" type="ORF">VP06_13020</name>
</gene>
<protein>
    <submittedName>
        <fullName evidence="1">Uncharacterized protein</fullName>
    </submittedName>
</protein>
<evidence type="ECO:0000313" key="1">
    <source>
        <dbReference type="EMBL" id="KMO35159.1"/>
    </source>
</evidence>
<comment type="caution">
    <text evidence="1">The sequence shown here is derived from an EMBL/GenBank/DDBJ whole genome shotgun (WGS) entry which is preliminary data.</text>
</comment>
<dbReference type="SUPFAM" id="SSF48452">
    <property type="entry name" value="TPR-like"/>
    <property type="match status" value="1"/>
</dbReference>
<organism evidence="1 2">
    <name type="scientific">Methylobacterium aquaticum</name>
    <dbReference type="NCBI Taxonomy" id="270351"/>
    <lineage>
        <taxon>Bacteria</taxon>
        <taxon>Pseudomonadati</taxon>
        <taxon>Pseudomonadota</taxon>
        <taxon>Alphaproteobacteria</taxon>
        <taxon>Hyphomicrobiales</taxon>
        <taxon>Methylobacteriaceae</taxon>
        <taxon>Methylobacterium</taxon>
    </lineage>
</organism>
<dbReference type="PATRIC" id="fig|270351.6.peg.7593"/>
<dbReference type="AlphaFoldDB" id="A0A0J6SNB4"/>
<reference evidence="1 2" key="1">
    <citation type="submission" date="2015-03" db="EMBL/GenBank/DDBJ databases">
        <title>Genome sequencing of Methylobacterium aquaticum DSM16371 type strain.</title>
        <authorList>
            <person name="Chaudhry V."/>
            <person name="Patil P.B."/>
        </authorList>
    </citation>
    <scope>NUCLEOTIDE SEQUENCE [LARGE SCALE GENOMIC DNA]</scope>
    <source>
        <strain evidence="1 2">DSM 16371</strain>
    </source>
</reference>
<dbReference type="InterPro" id="IPR011990">
    <property type="entry name" value="TPR-like_helical_dom_sf"/>
</dbReference>
<dbReference type="EMBL" id="LABX01000092">
    <property type="protein sequence ID" value="KMO35159.1"/>
    <property type="molecule type" value="Genomic_DNA"/>
</dbReference>
<sequence>MIQKSLVYIYATHPRRTFTGCGAFVEGGYVATCRHVWRMATETDGTVVSDRVEIVFPHDVDGGDPPIVGALASACDAKPGRRPDLVLLSPSAVPRDVVALQAATGAIWETGPATAYAGLPGQPSGAIAGIGEVTIDGTLAVATSSNGLRQFTGSNPTGFWLERGSSGSPVFLVQGQQLAGILSLSMLGANAGKTHLHEAHVVPGTVVRDHLIALQAVPVATERHIPVAYLQDILARLGAQDVAVADIPRLLREFIEASQAHGREPLAASNDIDITTTVERSRSLVQDFKPSEALSVLNARIAEENEARARRLLPLLKEQAEVQRIVFDHAGRLATLEEIARIDGSDISAWIEIGDIQILLGHSEEAQSAYRRAQSAAVAAKDERAISVCHNRIGDVLVSQGDGAGALAAYQSGLAIALSLAQRDPANTEWQRDLSISHDRIGDVLVSQGDGAGALAAYQSGLAIALSLAQRDPANTQWQRDLSISHDRIGDVLVSQGDGAGALAAYQSGLAIARSWT</sequence>
<dbReference type="SUPFAM" id="SSF50494">
    <property type="entry name" value="Trypsin-like serine proteases"/>
    <property type="match status" value="1"/>
</dbReference>
<accession>A0A0J6SNB4</accession>
<dbReference type="SMART" id="SM00028">
    <property type="entry name" value="TPR"/>
    <property type="match status" value="4"/>
</dbReference>
<dbReference type="InterPro" id="IPR019734">
    <property type="entry name" value="TPR_rpt"/>
</dbReference>
<name>A0A0J6SNB4_9HYPH</name>